<dbReference type="InterPro" id="IPR050660">
    <property type="entry name" value="NEK_Ser/Thr_kinase"/>
</dbReference>
<proteinExistence type="predicted"/>
<comment type="catalytic activity">
    <reaction evidence="7">
        <text>L-threonyl-[protein] + ATP = O-phospho-L-threonyl-[protein] + ADP + H(+)</text>
        <dbReference type="Rhea" id="RHEA:46608"/>
        <dbReference type="Rhea" id="RHEA-COMP:11060"/>
        <dbReference type="Rhea" id="RHEA-COMP:11605"/>
        <dbReference type="ChEBI" id="CHEBI:15378"/>
        <dbReference type="ChEBI" id="CHEBI:30013"/>
        <dbReference type="ChEBI" id="CHEBI:30616"/>
        <dbReference type="ChEBI" id="CHEBI:61977"/>
        <dbReference type="ChEBI" id="CHEBI:456216"/>
        <dbReference type="EC" id="2.7.11.1"/>
    </reaction>
</comment>
<dbReference type="PROSITE" id="PS50011">
    <property type="entry name" value="PROTEIN_KINASE_DOM"/>
    <property type="match status" value="1"/>
</dbReference>
<keyword evidence="6" id="KW-0067">ATP-binding</keyword>
<dbReference type="Proteomes" id="UP000308768">
    <property type="component" value="Unassembled WGS sequence"/>
</dbReference>
<dbReference type="Gene3D" id="1.10.510.10">
    <property type="entry name" value="Transferase(Phosphotransferase) domain 1"/>
    <property type="match status" value="1"/>
</dbReference>
<evidence type="ECO:0000256" key="4">
    <source>
        <dbReference type="ARBA" id="ARBA00022741"/>
    </source>
</evidence>
<reference evidence="10 11" key="1">
    <citation type="submission" date="2017-03" db="EMBL/GenBank/DDBJ databases">
        <title>Genomes of endolithic fungi from Antarctica.</title>
        <authorList>
            <person name="Coleine C."/>
            <person name="Masonjones S."/>
            <person name="Stajich J.E."/>
        </authorList>
    </citation>
    <scope>NUCLEOTIDE SEQUENCE [LARGE SCALE GENOMIC DNA]</scope>
    <source>
        <strain evidence="10 11">CCFEE 5187</strain>
    </source>
</reference>
<dbReference type="AlphaFoldDB" id="A0A4U0X5P0"/>
<dbReference type="InterPro" id="IPR008271">
    <property type="entry name" value="Ser/Thr_kinase_AS"/>
</dbReference>
<dbReference type="InterPro" id="IPR011009">
    <property type="entry name" value="Kinase-like_dom_sf"/>
</dbReference>
<evidence type="ECO:0000256" key="5">
    <source>
        <dbReference type="ARBA" id="ARBA00022777"/>
    </source>
</evidence>
<dbReference type="Pfam" id="PF00069">
    <property type="entry name" value="Pkinase"/>
    <property type="match status" value="1"/>
</dbReference>
<comment type="caution">
    <text evidence="10">The sequence shown here is derived from an EMBL/GenBank/DDBJ whole genome shotgun (WGS) entry which is preliminary data.</text>
</comment>
<keyword evidence="3" id="KW-0808">Transferase</keyword>
<keyword evidence="11" id="KW-1185">Reference proteome</keyword>
<evidence type="ECO:0000256" key="7">
    <source>
        <dbReference type="ARBA" id="ARBA00047899"/>
    </source>
</evidence>
<dbReference type="GO" id="GO:0004674">
    <property type="term" value="F:protein serine/threonine kinase activity"/>
    <property type="evidence" value="ECO:0007669"/>
    <property type="project" value="UniProtKB-KW"/>
</dbReference>
<comment type="catalytic activity">
    <reaction evidence="8">
        <text>L-seryl-[protein] + ATP = O-phospho-L-seryl-[protein] + ADP + H(+)</text>
        <dbReference type="Rhea" id="RHEA:17989"/>
        <dbReference type="Rhea" id="RHEA-COMP:9863"/>
        <dbReference type="Rhea" id="RHEA-COMP:11604"/>
        <dbReference type="ChEBI" id="CHEBI:15378"/>
        <dbReference type="ChEBI" id="CHEBI:29999"/>
        <dbReference type="ChEBI" id="CHEBI:30616"/>
        <dbReference type="ChEBI" id="CHEBI:83421"/>
        <dbReference type="ChEBI" id="CHEBI:456216"/>
        <dbReference type="EC" id="2.7.11.1"/>
    </reaction>
</comment>
<dbReference type="SUPFAM" id="SSF56112">
    <property type="entry name" value="Protein kinase-like (PK-like)"/>
    <property type="match status" value="1"/>
</dbReference>
<evidence type="ECO:0000256" key="2">
    <source>
        <dbReference type="ARBA" id="ARBA00022527"/>
    </source>
</evidence>
<dbReference type="SMART" id="SM00220">
    <property type="entry name" value="S_TKc"/>
    <property type="match status" value="1"/>
</dbReference>
<dbReference type="EMBL" id="NAJN01000697">
    <property type="protein sequence ID" value="TKA69775.1"/>
    <property type="molecule type" value="Genomic_DNA"/>
</dbReference>
<sequence length="237" mass="27397">MSAYWDDGDQYFRVKKLGEGGEGRAVLHQGRRSGFLVVVKDTISSHGTYLANEARMLRELPKYDRIIRTFAYYRTAPTTGKGQLFLEYCDVGDLQSVISRFTSTRDRIPSAFINHVFIQLSEAVAFLHTGWDRQRRTHYDHWTAVLHRDIKPMNILLRWSGTAYPDVVLADFGCACREREAVELAVTPGWRAPELRRKHPVICRQNDIWSIGAVIQYLATYHLAEISHPDFPRMYHP</sequence>
<organism evidence="10 11">
    <name type="scientific">Cryomyces minteri</name>
    <dbReference type="NCBI Taxonomy" id="331657"/>
    <lineage>
        <taxon>Eukaryota</taxon>
        <taxon>Fungi</taxon>
        <taxon>Dikarya</taxon>
        <taxon>Ascomycota</taxon>
        <taxon>Pezizomycotina</taxon>
        <taxon>Dothideomycetes</taxon>
        <taxon>Dothideomycetes incertae sedis</taxon>
        <taxon>Cryomyces</taxon>
    </lineage>
</organism>
<dbReference type="CDD" id="cd00180">
    <property type="entry name" value="PKc"/>
    <property type="match status" value="1"/>
</dbReference>
<evidence type="ECO:0000313" key="10">
    <source>
        <dbReference type="EMBL" id="TKA69775.1"/>
    </source>
</evidence>
<feature type="domain" description="Protein kinase" evidence="9">
    <location>
        <begin position="11"/>
        <end position="237"/>
    </location>
</feature>
<evidence type="ECO:0000256" key="8">
    <source>
        <dbReference type="ARBA" id="ARBA00048679"/>
    </source>
</evidence>
<dbReference type="EC" id="2.7.11.1" evidence="1"/>
<dbReference type="PROSITE" id="PS00108">
    <property type="entry name" value="PROTEIN_KINASE_ST"/>
    <property type="match status" value="1"/>
</dbReference>
<keyword evidence="5" id="KW-0418">Kinase</keyword>
<keyword evidence="4" id="KW-0547">Nucleotide-binding</keyword>
<evidence type="ECO:0000256" key="3">
    <source>
        <dbReference type="ARBA" id="ARBA00022679"/>
    </source>
</evidence>
<keyword evidence="2" id="KW-0723">Serine/threonine-protein kinase</keyword>
<name>A0A4U0X5P0_9PEZI</name>
<dbReference type="PANTHER" id="PTHR43671">
    <property type="entry name" value="SERINE/THREONINE-PROTEIN KINASE NEK"/>
    <property type="match status" value="1"/>
</dbReference>
<dbReference type="GO" id="GO:0005634">
    <property type="term" value="C:nucleus"/>
    <property type="evidence" value="ECO:0007669"/>
    <property type="project" value="TreeGrafter"/>
</dbReference>
<accession>A0A4U0X5P0</accession>
<dbReference type="InterPro" id="IPR000719">
    <property type="entry name" value="Prot_kinase_dom"/>
</dbReference>
<evidence type="ECO:0000313" key="11">
    <source>
        <dbReference type="Proteomes" id="UP000308768"/>
    </source>
</evidence>
<evidence type="ECO:0000256" key="1">
    <source>
        <dbReference type="ARBA" id="ARBA00012513"/>
    </source>
</evidence>
<dbReference type="PANTHER" id="PTHR43671:SF98">
    <property type="entry name" value="SERINE_THREONINE-PROTEIN KINASE NEK11"/>
    <property type="match status" value="1"/>
</dbReference>
<dbReference type="OrthoDB" id="310217at2759"/>
<gene>
    <name evidence="10" type="ORF">B0A49_07410</name>
</gene>
<dbReference type="GO" id="GO:0005524">
    <property type="term" value="F:ATP binding"/>
    <property type="evidence" value="ECO:0007669"/>
    <property type="project" value="UniProtKB-KW"/>
</dbReference>
<evidence type="ECO:0000259" key="9">
    <source>
        <dbReference type="PROSITE" id="PS50011"/>
    </source>
</evidence>
<protein>
    <recommendedName>
        <fullName evidence="1">non-specific serine/threonine protein kinase</fullName>
        <ecNumber evidence="1">2.7.11.1</ecNumber>
    </recommendedName>
</protein>
<evidence type="ECO:0000256" key="6">
    <source>
        <dbReference type="ARBA" id="ARBA00022840"/>
    </source>
</evidence>